<dbReference type="InterPro" id="IPR001781">
    <property type="entry name" value="Znf_LIM"/>
</dbReference>
<evidence type="ECO:0000256" key="3">
    <source>
        <dbReference type="ARBA" id="ARBA00022833"/>
    </source>
</evidence>
<protein>
    <recommendedName>
        <fullName evidence="7">LIM zinc-binding domain-containing protein</fullName>
    </recommendedName>
</protein>
<reference evidence="9" key="1">
    <citation type="journal article" date="2018" name="Nat. Microbiol.">
        <title>Leveraging single-cell genomics to expand the fungal tree of life.</title>
        <authorList>
            <person name="Ahrendt S.R."/>
            <person name="Quandt C.A."/>
            <person name="Ciobanu D."/>
            <person name="Clum A."/>
            <person name="Salamov A."/>
            <person name="Andreopoulos B."/>
            <person name="Cheng J.F."/>
            <person name="Woyke T."/>
            <person name="Pelin A."/>
            <person name="Henrissat B."/>
            <person name="Reynolds N.K."/>
            <person name="Benny G.L."/>
            <person name="Smith M.E."/>
            <person name="James T.Y."/>
            <person name="Grigoriev I.V."/>
        </authorList>
    </citation>
    <scope>NUCLEOTIDE SEQUENCE [LARGE SCALE GENOMIC DNA]</scope>
    <source>
        <strain evidence="9">ATCC 52028</strain>
    </source>
</reference>
<keyword evidence="4 5" id="KW-0440">LIM domain</keyword>
<dbReference type="Gene3D" id="2.10.110.10">
    <property type="entry name" value="Cysteine Rich Protein"/>
    <property type="match status" value="5"/>
</dbReference>
<keyword evidence="1 5" id="KW-0479">Metal-binding</keyword>
<dbReference type="GO" id="GO:0046872">
    <property type="term" value="F:metal ion binding"/>
    <property type="evidence" value="ECO:0007669"/>
    <property type="project" value="UniProtKB-KW"/>
</dbReference>
<dbReference type="PANTHER" id="PTHR24205:SF16">
    <property type="entry name" value="GH01042P-RELATED"/>
    <property type="match status" value="1"/>
</dbReference>
<dbReference type="PANTHER" id="PTHR24205">
    <property type="entry name" value="FOUR AND A HALF LIM DOMAINS PROTEIN"/>
    <property type="match status" value="1"/>
</dbReference>
<feature type="domain" description="LIM zinc-binding" evidence="7">
    <location>
        <begin position="162"/>
        <end position="222"/>
    </location>
</feature>
<accession>A0A4P9X9J7</accession>
<name>A0A4P9X9J7_9FUNG</name>
<dbReference type="OrthoDB" id="1112565at2759"/>
<evidence type="ECO:0000259" key="7">
    <source>
        <dbReference type="PROSITE" id="PS50023"/>
    </source>
</evidence>
<organism evidence="8 9">
    <name type="scientific">Caulochytrium protostelioides</name>
    <dbReference type="NCBI Taxonomy" id="1555241"/>
    <lineage>
        <taxon>Eukaryota</taxon>
        <taxon>Fungi</taxon>
        <taxon>Fungi incertae sedis</taxon>
        <taxon>Chytridiomycota</taxon>
        <taxon>Chytridiomycota incertae sedis</taxon>
        <taxon>Chytridiomycetes</taxon>
        <taxon>Caulochytriales</taxon>
        <taxon>Caulochytriaceae</taxon>
        <taxon>Caulochytrium</taxon>
    </lineage>
</organism>
<feature type="compositionally biased region" description="Low complexity" evidence="6">
    <location>
        <begin position="427"/>
        <end position="439"/>
    </location>
</feature>
<gene>
    <name evidence="8" type="ORF">CXG81DRAFT_18331</name>
</gene>
<evidence type="ECO:0000256" key="2">
    <source>
        <dbReference type="ARBA" id="ARBA00022737"/>
    </source>
</evidence>
<dbReference type="EMBL" id="ML014156">
    <property type="protein sequence ID" value="RKP01975.1"/>
    <property type="molecule type" value="Genomic_DNA"/>
</dbReference>
<dbReference type="SMART" id="SM00132">
    <property type="entry name" value="LIM"/>
    <property type="match status" value="4"/>
</dbReference>
<evidence type="ECO:0000256" key="5">
    <source>
        <dbReference type="PROSITE-ProRule" id="PRU00125"/>
    </source>
</evidence>
<sequence>MPFCPTCGEIVRSPTGTCTACSTPAVDSATSGLTASDNQGGRHANAYLSGGFRSGVETGLSRMLGRDGAARAVNEPCVECHRPLRTADEVFVAPDAHGGHTYCESCYAARFALGPCATCHRPVLGMGRPYVKEPAPGPASTGAAATTTTPPRVWHRDCYQGTSCHVCHAVILGEAVSALGQTYHPACFQCVSCHTPFAADARLTDLNGDPCCVACATRIAQSAARADPGPRRATAAASAPADPADREIDAAFRRPLALAVCEACGIPVNGGLRRADGTVFHDECLVCGICEKPLTAAYVADTTPAGQGAVYHPACAPKMASAPGTMRCGRCRKPLTKQYIKLDDALYHPECFTCDMCRTPLTGGVVELQNKTVCEPCAKQARAAPAPMLRASDGPAPRSSDGAGCPGSSISRFPNPRVGAPAPAPAPASASAAGSAPSGGKPPCPACGRPTYMDGIPGPGPGAAAWHKACLRCRGCATQLDSGARLRDTNAPYCLKCAMG</sequence>
<keyword evidence="3 5" id="KW-0862">Zinc</keyword>
<evidence type="ECO:0000256" key="6">
    <source>
        <dbReference type="SAM" id="MobiDB-lite"/>
    </source>
</evidence>
<feature type="region of interest" description="Disordered" evidence="6">
    <location>
        <begin position="385"/>
        <end position="440"/>
    </location>
</feature>
<dbReference type="STRING" id="1555241.A0A4P9X9J7"/>
<feature type="domain" description="LIM zinc-binding" evidence="7">
    <location>
        <begin position="326"/>
        <end position="384"/>
    </location>
</feature>
<evidence type="ECO:0000256" key="4">
    <source>
        <dbReference type="ARBA" id="ARBA00023038"/>
    </source>
</evidence>
<dbReference type="GO" id="GO:0005634">
    <property type="term" value="C:nucleus"/>
    <property type="evidence" value="ECO:0007669"/>
    <property type="project" value="TreeGrafter"/>
</dbReference>
<dbReference type="GO" id="GO:0003712">
    <property type="term" value="F:transcription coregulator activity"/>
    <property type="evidence" value="ECO:0007669"/>
    <property type="project" value="TreeGrafter"/>
</dbReference>
<dbReference type="PROSITE" id="PS50023">
    <property type="entry name" value="LIM_DOMAIN_2"/>
    <property type="match status" value="4"/>
</dbReference>
<keyword evidence="9" id="KW-1185">Reference proteome</keyword>
<dbReference type="InterPro" id="IPR036280">
    <property type="entry name" value="Multihaem_cyt_sf"/>
</dbReference>
<evidence type="ECO:0000256" key="1">
    <source>
        <dbReference type="ARBA" id="ARBA00022723"/>
    </source>
</evidence>
<evidence type="ECO:0000313" key="8">
    <source>
        <dbReference type="EMBL" id="RKP01975.1"/>
    </source>
</evidence>
<evidence type="ECO:0000313" key="9">
    <source>
        <dbReference type="Proteomes" id="UP000274922"/>
    </source>
</evidence>
<dbReference type="PROSITE" id="PS00478">
    <property type="entry name" value="LIM_DOMAIN_1"/>
    <property type="match status" value="3"/>
</dbReference>
<keyword evidence="2" id="KW-0677">Repeat</keyword>
<proteinExistence type="predicted"/>
<feature type="domain" description="LIM zinc-binding" evidence="7">
    <location>
        <begin position="259"/>
        <end position="322"/>
    </location>
</feature>
<dbReference type="SUPFAM" id="SSF48695">
    <property type="entry name" value="Multiheme cytochromes"/>
    <property type="match status" value="2"/>
</dbReference>
<dbReference type="Proteomes" id="UP000274922">
    <property type="component" value="Unassembled WGS sequence"/>
</dbReference>
<dbReference type="Pfam" id="PF00412">
    <property type="entry name" value="LIM"/>
    <property type="match status" value="4"/>
</dbReference>
<feature type="domain" description="LIM zinc-binding" evidence="7">
    <location>
        <begin position="442"/>
        <end position="500"/>
    </location>
</feature>
<dbReference type="AlphaFoldDB" id="A0A4P9X9J7"/>